<comment type="caution">
    <text evidence="6">The sequence shown here is derived from an EMBL/GenBank/DDBJ whole genome shotgun (WGS) entry which is preliminary data.</text>
</comment>
<dbReference type="EMBL" id="CAUYUJ010002734">
    <property type="protein sequence ID" value="CAK0802137.1"/>
    <property type="molecule type" value="Genomic_DNA"/>
</dbReference>
<dbReference type="SUPFAM" id="SSF52833">
    <property type="entry name" value="Thioredoxin-like"/>
    <property type="match status" value="1"/>
</dbReference>
<keyword evidence="3" id="KW-0560">Oxidoreductase</keyword>
<evidence type="ECO:0000313" key="7">
    <source>
        <dbReference type="Proteomes" id="UP001189429"/>
    </source>
</evidence>
<keyword evidence="1" id="KW-0575">Peroxidase</keyword>
<dbReference type="PANTHER" id="PTHR10681">
    <property type="entry name" value="THIOREDOXIN PEROXIDASE"/>
    <property type="match status" value="1"/>
</dbReference>
<dbReference type="Proteomes" id="UP001189429">
    <property type="component" value="Unassembled WGS sequence"/>
</dbReference>
<protein>
    <recommendedName>
        <fullName evidence="5">Thioredoxin domain-containing protein</fullName>
    </recommendedName>
</protein>
<evidence type="ECO:0000259" key="5">
    <source>
        <dbReference type="PROSITE" id="PS51352"/>
    </source>
</evidence>
<feature type="domain" description="Thioredoxin" evidence="5">
    <location>
        <begin position="30"/>
        <end position="193"/>
    </location>
</feature>
<organism evidence="6 7">
    <name type="scientific">Prorocentrum cordatum</name>
    <dbReference type="NCBI Taxonomy" id="2364126"/>
    <lineage>
        <taxon>Eukaryota</taxon>
        <taxon>Sar</taxon>
        <taxon>Alveolata</taxon>
        <taxon>Dinophyceae</taxon>
        <taxon>Prorocentrales</taxon>
        <taxon>Prorocentraceae</taxon>
        <taxon>Prorocentrum</taxon>
    </lineage>
</organism>
<reference evidence="6" key="1">
    <citation type="submission" date="2023-10" db="EMBL/GenBank/DDBJ databases">
        <authorList>
            <person name="Chen Y."/>
            <person name="Shah S."/>
            <person name="Dougan E. K."/>
            <person name="Thang M."/>
            <person name="Chan C."/>
        </authorList>
    </citation>
    <scope>NUCLEOTIDE SEQUENCE [LARGE SCALE GENOMIC DNA]</scope>
</reference>
<keyword evidence="4" id="KW-0676">Redox-active center</keyword>
<dbReference type="InterPro" id="IPR000866">
    <property type="entry name" value="AhpC/TSA"/>
</dbReference>
<evidence type="ECO:0000256" key="2">
    <source>
        <dbReference type="ARBA" id="ARBA00022862"/>
    </source>
</evidence>
<dbReference type="Pfam" id="PF00578">
    <property type="entry name" value="AhpC-TSA"/>
    <property type="match status" value="1"/>
</dbReference>
<dbReference type="Gene3D" id="3.40.30.10">
    <property type="entry name" value="Glutaredoxin"/>
    <property type="match status" value="1"/>
</dbReference>
<keyword evidence="7" id="KW-1185">Reference proteome</keyword>
<dbReference type="InterPro" id="IPR013766">
    <property type="entry name" value="Thioredoxin_domain"/>
</dbReference>
<evidence type="ECO:0000256" key="3">
    <source>
        <dbReference type="ARBA" id="ARBA00023002"/>
    </source>
</evidence>
<name>A0ABN9QBX0_9DINO</name>
<dbReference type="PROSITE" id="PS51352">
    <property type="entry name" value="THIOREDOXIN_2"/>
    <property type="match status" value="1"/>
</dbReference>
<sequence>MCSVGEMDKTETGTKMYMTLYPEKSTDGGLRLGNICPDFSAETTHGPMPSFHEWKKGKWAILFSHPADFTPVCTTEIGRLALKYDQLTALDIKLATLSVDPVKSHEEWLRDVVAHCENKIEVKFPIIGDADRKISKMYGMIDPGTSDEQSLPLTIRAVYIINPENKLMLMLNYPACVGRNMDEIVRCCQALQMSYQKSVATPANWPYNHESIGMKGALFLLPTVSKEDADSKFAGYKTCEVPSGKSYLRLIQAKDLGMPHLMPAEKPNGASPECGCSVM</sequence>
<evidence type="ECO:0000313" key="6">
    <source>
        <dbReference type="EMBL" id="CAK0802137.1"/>
    </source>
</evidence>
<keyword evidence="2" id="KW-0049">Antioxidant</keyword>
<gene>
    <name evidence="6" type="ORF">PCOR1329_LOCUS9746</name>
</gene>
<evidence type="ECO:0000256" key="1">
    <source>
        <dbReference type="ARBA" id="ARBA00022559"/>
    </source>
</evidence>
<dbReference type="PANTHER" id="PTHR10681:SF121">
    <property type="entry name" value="ALKYL HYDROPEROXIDE REDUCTASE C"/>
    <property type="match status" value="1"/>
</dbReference>
<evidence type="ECO:0000256" key="4">
    <source>
        <dbReference type="ARBA" id="ARBA00023284"/>
    </source>
</evidence>
<accession>A0ABN9QBX0</accession>
<dbReference type="InterPro" id="IPR050217">
    <property type="entry name" value="Peroxiredoxin"/>
</dbReference>
<proteinExistence type="predicted"/>
<dbReference type="InterPro" id="IPR036249">
    <property type="entry name" value="Thioredoxin-like_sf"/>
</dbReference>
<dbReference type="Gene3D" id="3.30.1020.10">
    <property type="entry name" value="Antioxidant, Horf6, Chain A, domain2"/>
    <property type="match status" value="1"/>
</dbReference>